<organism evidence="1 2">
    <name type="scientific">Candidatus Magnetaquiglobus chichijimensis</name>
    <dbReference type="NCBI Taxonomy" id="3141448"/>
    <lineage>
        <taxon>Bacteria</taxon>
        <taxon>Pseudomonadati</taxon>
        <taxon>Pseudomonadota</taxon>
        <taxon>Magnetococcia</taxon>
        <taxon>Magnetococcales</taxon>
        <taxon>Candidatus Magnetaquicoccaceae</taxon>
        <taxon>Candidatus Magnetaquiglobus</taxon>
    </lineage>
</organism>
<evidence type="ECO:0000313" key="1">
    <source>
        <dbReference type="EMBL" id="GAB0058702.1"/>
    </source>
</evidence>
<accession>A0ABQ0CCU9</accession>
<keyword evidence="2" id="KW-1185">Reference proteome</keyword>
<name>A0ABQ0CCU9_9PROT</name>
<dbReference type="Proteomes" id="UP001628193">
    <property type="component" value="Unassembled WGS sequence"/>
</dbReference>
<proteinExistence type="predicted"/>
<evidence type="ECO:0000313" key="2">
    <source>
        <dbReference type="Proteomes" id="UP001628193"/>
    </source>
</evidence>
<gene>
    <name evidence="1" type="ORF">SIID45300_03057</name>
</gene>
<dbReference type="Gene3D" id="2.115.10.20">
    <property type="entry name" value="Glycosyl hydrolase domain, family 43"/>
    <property type="match status" value="1"/>
</dbReference>
<dbReference type="RefSeq" id="WP_420906425.1">
    <property type="nucleotide sequence ID" value="NZ_BAAFGK010000005.1"/>
</dbReference>
<dbReference type="InterPro" id="IPR023296">
    <property type="entry name" value="Glyco_hydro_beta-prop_sf"/>
</dbReference>
<reference evidence="1 2" key="1">
    <citation type="submission" date="2024-09" db="EMBL/GenBank/DDBJ databases">
        <title>Draft genome sequence of Candidatus Magnetaquicoccaceae bacterium FCR-1.</title>
        <authorList>
            <person name="Shimoshige H."/>
            <person name="Shimamura S."/>
            <person name="Taoka A."/>
            <person name="Kobayashi H."/>
            <person name="Maekawa T."/>
        </authorList>
    </citation>
    <scope>NUCLEOTIDE SEQUENCE [LARGE SCALE GENOMIC DNA]</scope>
    <source>
        <strain evidence="1 2">FCR-1</strain>
    </source>
</reference>
<protein>
    <submittedName>
        <fullName evidence="1">Uncharacterized protein</fullName>
    </submittedName>
</protein>
<comment type="caution">
    <text evidence="1">The sequence shown here is derived from an EMBL/GenBank/DDBJ whole genome shotgun (WGS) entry which is preliminary data.</text>
</comment>
<dbReference type="EMBL" id="BAAFGK010000005">
    <property type="protein sequence ID" value="GAB0058702.1"/>
    <property type="molecule type" value="Genomic_DNA"/>
</dbReference>
<dbReference type="SUPFAM" id="SSF75005">
    <property type="entry name" value="Arabinanase/levansucrase/invertase"/>
    <property type="match status" value="1"/>
</dbReference>
<sequence length="329" mass="36600">MTEKRGPGLSWRKLGKIFDPREHSLPDGCVEFAQSPQTLLLPDRTRIYFSTRSVDPGNGKFFSRVAYVDFTPDLGEILGVADHTVLPLGGLGCFDEHGIFPINILAHQDKVFGYTSGWSRRVAVSVETAIGLVVSHDQGATFERVGTGPVLSAAPQEPCLVCDGFVRVLDGLFHMWYIFGTGWKRIAPDAPPDRIYKIGHAVSKDGLIWERSEAGRQLIPDRLGPDECQALPSVLEHGGLYHMLFCYRHADDFRQNRSRGYRIGHAWSENGRDWQRADELGTLEGDAGGWDGEMQCYPHLFARDGRVFLLYNGNAFGRHGFGAAVLLEP</sequence>